<dbReference type="InterPro" id="IPR016036">
    <property type="entry name" value="Malonyl_transacylase_ACP-bd"/>
</dbReference>
<name>A0A495XMM7_9PSEU</name>
<feature type="region of interest" description="Disordered" evidence="4">
    <location>
        <begin position="1149"/>
        <end position="1296"/>
    </location>
</feature>
<dbReference type="InterPro" id="IPR016035">
    <property type="entry name" value="Acyl_Trfase/lysoPLipase"/>
</dbReference>
<dbReference type="OrthoDB" id="9778690at2"/>
<dbReference type="InterPro" id="IPR036736">
    <property type="entry name" value="ACP-like_sf"/>
</dbReference>
<dbReference type="Pfam" id="PF08659">
    <property type="entry name" value="KR"/>
    <property type="match status" value="1"/>
</dbReference>
<dbReference type="InterPro" id="IPR052568">
    <property type="entry name" value="PKS-FAS_Synthase"/>
</dbReference>
<dbReference type="Gene3D" id="3.10.129.110">
    <property type="entry name" value="Polyketide synthase dehydratase"/>
    <property type="match status" value="1"/>
</dbReference>
<evidence type="ECO:0000259" key="5">
    <source>
        <dbReference type="PROSITE" id="PS50075"/>
    </source>
</evidence>
<dbReference type="InterPro" id="IPR004432">
    <property type="entry name" value="Omega_3_polyunsat_FA_synth"/>
</dbReference>
<feature type="compositionally biased region" description="Low complexity" evidence="4">
    <location>
        <begin position="1181"/>
        <end position="1263"/>
    </location>
</feature>
<dbReference type="SMART" id="SM00827">
    <property type="entry name" value="PKS_AT"/>
    <property type="match status" value="1"/>
</dbReference>
<feature type="region of interest" description="Disordered" evidence="4">
    <location>
        <begin position="929"/>
        <end position="959"/>
    </location>
</feature>
<comment type="caution">
    <text evidence="7">The sequence shown here is derived from an EMBL/GenBank/DDBJ whole genome shotgun (WGS) entry which is preliminary data.</text>
</comment>
<evidence type="ECO:0000313" key="8">
    <source>
        <dbReference type="Proteomes" id="UP000272729"/>
    </source>
</evidence>
<sequence length="2232" mass="231130">MNAHRPLSETPIAIVGLGALYPRSGDLREFWGNVVDAVDCIEDVPETHWKVEDYYDPDPSAPDKTYAKRGGFIPTVPFNPLEFGLPPTTLEVTDVLQLLSLVVAKQTLADVGGGWDPARTGVVLGITGANSLTQPLATRLQTPVLKEVVRSVGLTERDAEEIAAKFVKAFAPWEENSFPGMLGNVVAGRIANRFDFGGTNCTVDAACASSLAALHMAASELVSGRADVMLTGGCDAENTILMYLCFSKTPALSKSGVIRPFDESSDGTLIGEGIGMLALKRLEDAERDGDRIYSVLRGIGSSSDGRFKSIYAPRREGQVVALERAYADAGVSPASVGLIECHGTGTSLGDLTELSALKDVYSAASEDKQFAAVGSVKSQIGHTKAAAGAAALIKVSLALHEKVLPPTINVTQPREAVDFPNSPFYVNTRSVPWVLEPRRDVRRAVVSSFGFGGTNFHCVVEEHSPSVTQVSHRTARVHVWHAPDVPSLLEAVEGPASSDRVPDSHARLAVVARDSAELASLLADAVKRIKSGATSFELPSGAYFRTSAAVPGRVAALFAGQGSQYVGMGAATGLALPPVREAFDAASLLSDPADPLNRVVFPPPAFDKEAAAAQEASLRRTDYAQPAIGALSVGQFRYLSALGFTAEGMLGHSFGELTALWAAGSLTEDEFHTLAAARGRAMASLPSADADRGTMAAVRCDADALSDLLSAHPDVVVCNLNGPHQTVVGGGTEAVSAFVSAAKASGLDAQLLPVAAAFHTPYVMHAVDAFRAAVSSVDVREPVAEVYANTADASYGRDIAHNRKVLVDQLGKPVAFADRVRQMYEAGYRVFVEFGPRAVLSGLVRRILGEDTDAVVLSADAGPGKDGDRAIKQLAARLTVLGLPLTTPDRFTAPEPVAEETKGMRVALNGVNHVPDERRRAYQDALTNGYKITPQTPGTPAPAAPAATPAAATPAPTPAAVTPAAAAPAAGFASTAAAPAAAPAAGFASTAGFAPSAAQPSAATPPQPAPAVPTLLAQTTPPAPPSPAVADPIVSPAAPAYHPVGFGATGVAWEHLALHRDYLDSQLRVAERLSGVLEHETRQGTLTDLAVAGITSVTEHSIAIGRSHMHATDVLLGFAHLDAGTPITYAPSHRYTPELTAAPTRHEVAAAPPAATPTTVVPQWDNGDRGPEATPTPTPTPAAATAAATAYAYAPSAPATPTNGTPTNGTATNGTATPAPVAAPAPTTNGTAAPAAAPTTNGTAAPATNGTAAPAAASTTNGTHTGVHTPSNGTPAPTNALAPATNGAPATAPTAPATGADVQTVLLSVVEQKTGYPADMLDLSMDVEADLGIDSIKRVEIMGELRERFPNSANATPEALGELRTLGDIIEFVGGTPAAPTPATPAPAPAPTPTAAPTAAPTQAAPTQAAPTQAAATPAPAAEDVTAVLLSVVEQKTGYPADMLDLSMDVEADLGIDSIKRVEIMGELRERFPNSANATPEALGELRTLADIIGFVGEGADLPKADGATGIARMQARLTTLPAADQLLDAYGDRPVALLSGAATPLAERVAAALRAKGWQIGTGAPDLVLHFAPEAPQTWHEATEALTEALLAAARHPAPAERRTGFVVVSRIDGRLGMAEPTGPGALLGGLSGLTNTLAIEAPGLFTRTVDLSPELSDDDAARLLLLELEDADPTPTKIGIDTHGTRHTLTAANTETPAPTEVPEPGPHDLFVVTGGARGVTAACAIGLARRYRTNLLLLGRTPHTGVPAHLRAVPEDGLKAAIIAHTRAQGGKPLPREVEKIYKNVLAQREIQATLDAIRATGAQAEYLAVDVTDAEATREALRPYRITGVVHGAGVLADQLIVDKKAEDVAAVLGTKLHGLKSVLDAVDEPKHVLLFSSVAGFFGNRGQSDYAMANEALNRVAVQLRATLPNSRVTSVVWGAWAGGMVTPELERMFSERGVTLIPLATGVDFFTEQFTAQRSADVVTIVGPDTPLSTREITTETGTVRRSTAPLVGDPVLADHAIGGVPVLPATAAIGALLGTARQLKDFAVLKGITLGDDRPESLDFVTRPDHVLVRDEGGRPRYRATVVPGTPAPERIPNLDGPATPYDPYATGALFHGPSLRGITDVVSDVDSRLVLRCQLPDAEIAGGAYRAGDYSPVLADLLLQAALVRVHRAQGVNSLPTAVAAVQVHGPLPDGEPFLVVVEPESGTRATVTACALDGRVLLRFKGVDVVPSTTLDFAREVGR</sequence>
<dbReference type="InterPro" id="IPR057326">
    <property type="entry name" value="KR_dom"/>
</dbReference>
<dbReference type="Pfam" id="PF02801">
    <property type="entry name" value="Ketoacyl-synt_C"/>
    <property type="match status" value="1"/>
</dbReference>
<keyword evidence="3" id="KW-0808">Transferase</keyword>
<dbReference type="SUPFAM" id="SSF52151">
    <property type="entry name" value="FabD/lysophospholipase-like"/>
    <property type="match status" value="1"/>
</dbReference>
<dbReference type="SUPFAM" id="SSF47336">
    <property type="entry name" value="ACP-like"/>
    <property type="match status" value="2"/>
</dbReference>
<dbReference type="CDD" id="cd00833">
    <property type="entry name" value="PKS"/>
    <property type="match status" value="1"/>
</dbReference>
<keyword evidence="2" id="KW-0597">Phosphoprotein</keyword>
<dbReference type="Proteomes" id="UP000272729">
    <property type="component" value="Unassembled WGS sequence"/>
</dbReference>
<dbReference type="InterPro" id="IPR020841">
    <property type="entry name" value="PKS_Beta-ketoAc_synthase_dom"/>
</dbReference>
<feature type="compositionally biased region" description="Low complexity" evidence="4">
    <location>
        <begin position="1395"/>
        <end position="1418"/>
    </location>
</feature>
<dbReference type="Gene3D" id="3.40.50.720">
    <property type="entry name" value="NAD(P)-binding Rossmann-like Domain"/>
    <property type="match status" value="1"/>
</dbReference>
<reference evidence="7 8" key="1">
    <citation type="submission" date="2018-10" db="EMBL/GenBank/DDBJ databases">
        <title>Sequencing the genomes of 1000 actinobacteria strains.</title>
        <authorList>
            <person name="Klenk H.-P."/>
        </authorList>
    </citation>
    <scope>NUCLEOTIDE SEQUENCE [LARGE SCALE GENOMIC DNA]</scope>
    <source>
        <strain evidence="7 8">DSM 43911</strain>
    </source>
</reference>
<dbReference type="InterPro" id="IPR016039">
    <property type="entry name" value="Thiolase-like"/>
</dbReference>
<dbReference type="GO" id="GO:0006633">
    <property type="term" value="P:fatty acid biosynthetic process"/>
    <property type="evidence" value="ECO:0007669"/>
    <property type="project" value="InterPro"/>
</dbReference>
<dbReference type="Gene3D" id="3.40.47.10">
    <property type="match status" value="1"/>
</dbReference>
<dbReference type="InterPro" id="IPR001227">
    <property type="entry name" value="Ac_transferase_dom_sf"/>
</dbReference>
<organism evidence="7 8">
    <name type="scientific">Saccharothrix variisporea</name>
    <dbReference type="NCBI Taxonomy" id="543527"/>
    <lineage>
        <taxon>Bacteria</taxon>
        <taxon>Bacillati</taxon>
        <taxon>Actinomycetota</taxon>
        <taxon>Actinomycetes</taxon>
        <taxon>Pseudonocardiales</taxon>
        <taxon>Pseudonocardiaceae</taxon>
        <taxon>Saccharothrix</taxon>
    </lineage>
</organism>
<dbReference type="InterPro" id="IPR014030">
    <property type="entry name" value="Ketoacyl_synth_N"/>
</dbReference>
<feature type="region of interest" description="Disordered" evidence="4">
    <location>
        <begin position="1374"/>
        <end position="1418"/>
    </location>
</feature>
<dbReference type="Pfam" id="PF00550">
    <property type="entry name" value="PP-binding"/>
    <property type="match status" value="2"/>
</dbReference>
<dbReference type="Gene3D" id="1.10.1200.10">
    <property type="entry name" value="ACP-like"/>
    <property type="match status" value="2"/>
</dbReference>
<feature type="compositionally biased region" description="Low complexity" evidence="4">
    <location>
        <begin position="1149"/>
        <end position="1162"/>
    </location>
</feature>
<dbReference type="InterPro" id="IPR042104">
    <property type="entry name" value="PKS_dehydratase_sf"/>
</dbReference>
<dbReference type="NCBIfam" id="TIGR02813">
    <property type="entry name" value="omega_3_PfaA"/>
    <property type="match status" value="1"/>
</dbReference>
<dbReference type="Gene3D" id="3.40.366.10">
    <property type="entry name" value="Malonyl-Coenzyme A Acyl Carrier Protein, domain 2"/>
    <property type="match status" value="1"/>
</dbReference>
<dbReference type="SMART" id="SM00822">
    <property type="entry name" value="PKS_KR"/>
    <property type="match status" value="1"/>
</dbReference>
<dbReference type="InterPro" id="IPR009081">
    <property type="entry name" value="PP-bd_ACP"/>
</dbReference>
<protein>
    <submittedName>
        <fullName evidence="7">Polyketide-type polyunsaturated fatty acid synthase PfaA</fullName>
    </submittedName>
</protein>
<dbReference type="GO" id="GO:0004315">
    <property type="term" value="F:3-oxoacyl-[acyl-carrier-protein] synthase activity"/>
    <property type="evidence" value="ECO:0007669"/>
    <property type="project" value="InterPro"/>
</dbReference>
<evidence type="ECO:0000256" key="4">
    <source>
        <dbReference type="SAM" id="MobiDB-lite"/>
    </source>
</evidence>
<dbReference type="InterPro" id="IPR013968">
    <property type="entry name" value="PKS_KR"/>
</dbReference>
<dbReference type="RefSeq" id="WP_121228487.1">
    <property type="nucleotide sequence ID" value="NZ_JBIUBA010000018.1"/>
</dbReference>
<evidence type="ECO:0000256" key="2">
    <source>
        <dbReference type="ARBA" id="ARBA00022553"/>
    </source>
</evidence>
<keyword evidence="1" id="KW-0596">Phosphopantetheine</keyword>
<dbReference type="EMBL" id="RBXR01000001">
    <property type="protein sequence ID" value="RKT74164.1"/>
    <property type="molecule type" value="Genomic_DNA"/>
</dbReference>
<dbReference type="Pfam" id="PF00698">
    <property type="entry name" value="Acyl_transf_1"/>
    <property type="match status" value="1"/>
</dbReference>
<dbReference type="PROSITE" id="PS00606">
    <property type="entry name" value="KS3_1"/>
    <property type="match status" value="1"/>
</dbReference>
<feature type="domain" description="Carrier" evidence="5">
    <location>
        <begin position="1420"/>
        <end position="1500"/>
    </location>
</feature>
<dbReference type="SMART" id="SM00825">
    <property type="entry name" value="PKS_KS"/>
    <property type="match status" value="1"/>
</dbReference>
<dbReference type="PROSITE" id="PS52004">
    <property type="entry name" value="KS3_2"/>
    <property type="match status" value="1"/>
</dbReference>
<dbReference type="PROSITE" id="PS50075">
    <property type="entry name" value="CARRIER"/>
    <property type="match status" value="2"/>
</dbReference>
<dbReference type="InterPro" id="IPR014031">
    <property type="entry name" value="Ketoacyl_synth_C"/>
</dbReference>
<evidence type="ECO:0000256" key="1">
    <source>
        <dbReference type="ARBA" id="ARBA00022450"/>
    </source>
</evidence>
<dbReference type="InterPro" id="IPR036291">
    <property type="entry name" value="NAD(P)-bd_dom_sf"/>
</dbReference>
<evidence type="ECO:0000256" key="3">
    <source>
        <dbReference type="ARBA" id="ARBA00022679"/>
    </source>
</evidence>
<dbReference type="SUPFAM" id="SSF53901">
    <property type="entry name" value="Thiolase-like"/>
    <property type="match status" value="1"/>
</dbReference>
<evidence type="ECO:0000313" key="7">
    <source>
        <dbReference type="EMBL" id="RKT74164.1"/>
    </source>
</evidence>
<feature type="region of interest" description="Disordered" evidence="4">
    <location>
        <begin position="995"/>
        <end position="1031"/>
    </location>
</feature>
<dbReference type="SUPFAM" id="SSF51735">
    <property type="entry name" value="NAD(P)-binding Rossmann-fold domains"/>
    <property type="match status" value="2"/>
</dbReference>
<feature type="compositionally biased region" description="Low complexity" evidence="4">
    <location>
        <begin position="944"/>
        <end position="959"/>
    </location>
</feature>
<feature type="domain" description="Ketosynthase family 3 (KS3)" evidence="6">
    <location>
        <begin position="9"/>
        <end position="462"/>
    </location>
</feature>
<keyword evidence="8" id="KW-1185">Reference proteome</keyword>
<dbReference type="PANTHER" id="PTHR43074">
    <property type="entry name" value="OMEGA-3 POLYUNSATURATED FATTY ACID SYNTHASE PFAB-RELATED"/>
    <property type="match status" value="1"/>
</dbReference>
<evidence type="ECO:0000259" key="6">
    <source>
        <dbReference type="PROSITE" id="PS52004"/>
    </source>
</evidence>
<gene>
    <name evidence="7" type="ORF">DFJ66_7507</name>
</gene>
<dbReference type="PANTHER" id="PTHR43074:SF1">
    <property type="entry name" value="BETA-KETOACYL SYNTHASE FAMILY PROTEIN-RELATED"/>
    <property type="match status" value="1"/>
</dbReference>
<feature type="compositionally biased region" description="Low complexity" evidence="4">
    <location>
        <begin position="1272"/>
        <end position="1296"/>
    </location>
</feature>
<dbReference type="InterPro" id="IPR018201">
    <property type="entry name" value="Ketoacyl_synth_AS"/>
</dbReference>
<feature type="compositionally biased region" description="Pro residues" evidence="4">
    <location>
        <begin position="1379"/>
        <end position="1394"/>
    </location>
</feature>
<dbReference type="InterPro" id="IPR014043">
    <property type="entry name" value="Acyl_transferase_dom"/>
</dbReference>
<proteinExistence type="predicted"/>
<dbReference type="SUPFAM" id="SSF55048">
    <property type="entry name" value="Probable ACP-binding domain of malonyl-CoA ACP transacylase"/>
    <property type="match status" value="1"/>
</dbReference>
<dbReference type="Gene3D" id="3.30.70.250">
    <property type="entry name" value="Malonyl-CoA ACP transacylase, ACP-binding"/>
    <property type="match status" value="1"/>
</dbReference>
<accession>A0A495XMM7</accession>
<dbReference type="Pfam" id="PF00109">
    <property type="entry name" value="ketoacyl-synt"/>
    <property type="match status" value="1"/>
</dbReference>
<feature type="domain" description="Carrier" evidence="5">
    <location>
        <begin position="1297"/>
        <end position="1377"/>
    </location>
</feature>